<dbReference type="RefSeq" id="WP_073106238.1">
    <property type="nucleotide sequence ID" value="NZ_FQZY01000013.1"/>
</dbReference>
<dbReference type="InterPro" id="IPR005094">
    <property type="entry name" value="Endonuclease_MobA/VirD2"/>
</dbReference>
<reference evidence="2 3" key="1">
    <citation type="submission" date="2016-11" db="EMBL/GenBank/DDBJ databases">
        <authorList>
            <person name="Jaros S."/>
            <person name="Januszkiewicz K."/>
            <person name="Wedrychowicz H."/>
        </authorList>
    </citation>
    <scope>NUCLEOTIDE SEQUENCE [LARGE SCALE GENOMIC DNA]</scope>
    <source>
        <strain evidence="2 3">DSM 15480</strain>
    </source>
</reference>
<dbReference type="EMBL" id="FQZY01000013">
    <property type="protein sequence ID" value="SHJ62472.1"/>
    <property type="molecule type" value="Genomic_DNA"/>
</dbReference>
<keyword evidence="3" id="KW-1185">Reference proteome</keyword>
<evidence type="ECO:0000259" key="1">
    <source>
        <dbReference type="Pfam" id="PF03432"/>
    </source>
</evidence>
<dbReference type="AlphaFoldDB" id="A0A1M6KUA0"/>
<name>A0A1M6KUA0_9FIRM</name>
<organism evidence="2 3">
    <name type="scientific">Hespellia stercorisuis DSM 15480</name>
    <dbReference type="NCBI Taxonomy" id="1121950"/>
    <lineage>
        <taxon>Bacteria</taxon>
        <taxon>Bacillati</taxon>
        <taxon>Bacillota</taxon>
        <taxon>Clostridia</taxon>
        <taxon>Lachnospirales</taxon>
        <taxon>Lachnospiraceae</taxon>
        <taxon>Hespellia</taxon>
    </lineage>
</organism>
<sequence length="263" mass="30430">MAVNKVVNKSTKSHGAMRNVIEYVLQDQKVHEGYVAITGPYNSDTLNWDNVYNAFLDEKRLWNKDTGRMYAHNIISFHKDESITPEQCLEIGQEFVDKFFPDHQSLIGVHQDKDHLHIHIVTNSVSYIDGLKLHQTKRDLEHQKEYTNSLCLERGLSITEKGKHFDGTAIEEGQVTAWSKDKYNLFQHDDKKSYVVDCVIAVIEVKENCCSKNDFIRDMQERGWSVTWSESKKHITFQNENGDKVRDSNLSKTFSLDNDLSES</sequence>
<evidence type="ECO:0000313" key="3">
    <source>
        <dbReference type="Proteomes" id="UP000184301"/>
    </source>
</evidence>
<feature type="domain" description="MobA/VirD2-like nuclease" evidence="1">
    <location>
        <begin position="23"/>
        <end position="156"/>
    </location>
</feature>
<accession>A0A1M6KUA0</accession>
<gene>
    <name evidence="2" type="ORF">SAMN02745243_00986</name>
</gene>
<dbReference type="STRING" id="1121950.SAMN02745243_00986"/>
<protein>
    <submittedName>
        <fullName evidence="2">Relaxase/Mobilisation nuclease domain-containing protein</fullName>
    </submittedName>
</protein>
<evidence type="ECO:0000313" key="2">
    <source>
        <dbReference type="EMBL" id="SHJ62472.1"/>
    </source>
</evidence>
<dbReference type="Proteomes" id="UP000184301">
    <property type="component" value="Unassembled WGS sequence"/>
</dbReference>
<dbReference type="Pfam" id="PF03432">
    <property type="entry name" value="Relaxase"/>
    <property type="match status" value="1"/>
</dbReference>
<proteinExistence type="predicted"/>